<dbReference type="Proteomes" id="UP000273278">
    <property type="component" value="Chromosome"/>
</dbReference>
<evidence type="ECO:0000313" key="8">
    <source>
        <dbReference type="Proteomes" id="UP000273278"/>
    </source>
</evidence>
<dbReference type="CDD" id="cd00751">
    <property type="entry name" value="thiolase"/>
    <property type="match status" value="1"/>
</dbReference>
<dbReference type="PANTHER" id="PTHR18919:SF107">
    <property type="entry name" value="ACETYL-COA ACETYLTRANSFERASE, CYTOSOLIC"/>
    <property type="match status" value="1"/>
</dbReference>
<accession>A0A3G3IJ67</accession>
<reference evidence="7 8" key="1">
    <citation type="submission" date="2016-10" db="EMBL/GenBank/DDBJ databases">
        <title>Complete genome of the TMA-utilizing, human hosted archaeon Methanomethylophilus alvus Gen. nov, sp. nov., strain Mx-05, derived from a pure culture.</title>
        <authorList>
            <person name="Brugere J.-F."/>
            <person name="Ben Hania W."/>
            <person name="Chaudhary P.P."/>
            <person name="Gaci N."/>
            <person name="Borrel G."/>
            <person name="Cao Van Tuat L."/>
            <person name="Fardeau M.-L."/>
            <person name="Harris H.M.B."/>
            <person name="O'Toole P.W."/>
            <person name="Ollivier B."/>
        </authorList>
    </citation>
    <scope>NUCLEOTIDE SEQUENCE [LARGE SCALE GENOMIC DNA]</scope>
    <source>
        <strain evidence="7 8">Mx-05</strain>
    </source>
</reference>
<dbReference type="FunFam" id="3.40.47.10:FF:000010">
    <property type="entry name" value="Acetyl-CoA acetyltransferase (Thiolase)"/>
    <property type="match status" value="1"/>
</dbReference>
<dbReference type="PIRSF" id="PIRSF000429">
    <property type="entry name" value="Ac-CoA_Ac_transf"/>
    <property type="match status" value="1"/>
</dbReference>
<proteinExistence type="inferred from homology"/>
<keyword evidence="3" id="KW-0414">Isoprene biosynthesis</keyword>
<dbReference type="RefSeq" id="WP_015505552.1">
    <property type="nucleotide sequence ID" value="NZ_CAYARL010000009.1"/>
</dbReference>
<keyword evidence="4" id="KW-0012">Acyltransferase</keyword>
<dbReference type="Gene3D" id="3.40.47.10">
    <property type="match status" value="2"/>
</dbReference>
<evidence type="ECO:0000256" key="2">
    <source>
        <dbReference type="ARBA" id="ARBA00022679"/>
    </source>
</evidence>
<dbReference type="GO" id="GO:0008299">
    <property type="term" value="P:isoprenoid biosynthetic process"/>
    <property type="evidence" value="ECO:0007669"/>
    <property type="project" value="UniProtKB-KW"/>
</dbReference>
<evidence type="ECO:0000259" key="6">
    <source>
        <dbReference type="Pfam" id="PF02803"/>
    </source>
</evidence>
<feature type="domain" description="Thiolase C-terminal" evidence="6">
    <location>
        <begin position="270"/>
        <end position="390"/>
    </location>
</feature>
<sequence length="392" mass="41630">MEEAVIISACRTAIGKYGKTLNGIKATDLGAHVVKEAVKRAGVQPTDIEECIMGNVLSAGLGQNPARQAAIGAGLPVEIGSFTVNAVCGSALKSVMLAADAIKAGEYNVLAVGGMESMSNAPYIMNGARWGYRMNDQTVVDSMVHDGLWDIFNNQHMGFTGEIVAERFDVTREDADQLSVESHQKAHKAQAAGKFDKEIVPYTISSKKGDIVFDKDEGIREDSSMESLGKLKPVFKKDGIVTAGNSSQLSDGASALVVTSRSWAEEHGIKPMASIVSYGERGVLPERIMEAPIPTTEHVLKKAGMTIDDIDLFEHNEAFASASCAVKKALNVPDEIFNVNGGAVALGHPIGCSGARVLTTLLYAMQDRQKDVGCATLCLGGGNAVTMIVRRE</sequence>
<evidence type="ECO:0000256" key="4">
    <source>
        <dbReference type="ARBA" id="ARBA00023315"/>
    </source>
</evidence>
<dbReference type="InterPro" id="IPR020615">
    <property type="entry name" value="Thiolase_acyl_enz_int_AS"/>
</dbReference>
<dbReference type="PROSITE" id="PS00737">
    <property type="entry name" value="THIOLASE_2"/>
    <property type="match status" value="1"/>
</dbReference>
<name>A0A3G3IJ67_9ARCH</name>
<gene>
    <name evidence="7" type="ORF">BKD89_08235</name>
</gene>
<protein>
    <submittedName>
        <fullName evidence="7">Acetyl-CoA acetyltransferase</fullName>
    </submittedName>
</protein>
<dbReference type="InterPro" id="IPR020613">
    <property type="entry name" value="Thiolase_CS"/>
</dbReference>
<dbReference type="PANTHER" id="PTHR18919">
    <property type="entry name" value="ACETYL-COA C-ACYLTRANSFERASE"/>
    <property type="match status" value="1"/>
</dbReference>
<dbReference type="InterPro" id="IPR020616">
    <property type="entry name" value="Thiolase_N"/>
</dbReference>
<dbReference type="AlphaFoldDB" id="A0A3G3IJ67"/>
<evidence type="ECO:0000256" key="1">
    <source>
        <dbReference type="ARBA" id="ARBA00010982"/>
    </source>
</evidence>
<evidence type="ECO:0000256" key="3">
    <source>
        <dbReference type="ARBA" id="ARBA00023229"/>
    </source>
</evidence>
<dbReference type="InterPro" id="IPR002155">
    <property type="entry name" value="Thiolase"/>
</dbReference>
<dbReference type="InterPro" id="IPR016039">
    <property type="entry name" value="Thiolase-like"/>
</dbReference>
<dbReference type="GO" id="GO:0016747">
    <property type="term" value="F:acyltransferase activity, transferring groups other than amino-acyl groups"/>
    <property type="evidence" value="ECO:0007669"/>
    <property type="project" value="InterPro"/>
</dbReference>
<dbReference type="GeneID" id="41322444"/>
<dbReference type="InterPro" id="IPR020617">
    <property type="entry name" value="Thiolase_C"/>
</dbReference>
<dbReference type="OMA" id="ICPSIAI"/>
<dbReference type="SUPFAM" id="SSF53901">
    <property type="entry name" value="Thiolase-like"/>
    <property type="match status" value="2"/>
</dbReference>
<evidence type="ECO:0000313" key="7">
    <source>
        <dbReference type="EMBL" id="AYQ55769.1"/>
    </source>
</evidence>
<keyword evidence="2 7" id="KW-0808">Transferase</keyword>
<dbReference type="NCBIfam" id="TIGR01930">
    <property type="entry name" value="AcCoA-C-Actrans"/>
    <property type="match status" value="1"/>
</dbReference>
<organism evidence="7 8">
    <name type="scientific">Methanomethylophilus alvi</name>
    <dbReference type="NCBI Taxonomy" id="1291540"/>
    <lineage>
        <taxon>Archaea</taxon>
        <taxon>Methanobacteriati</taxon>
        <taxon>Thermoplasmatota</taxon>
        <taxon>Thermoplasmata</taxon>
        <taxon>Methanomassiliicoccales</taxon>
        <taxon>Methanomethylophilaceae</taxon>
        <taxon>Methanomethylophilus</taxon>
    </lineage>
</organism>
<dbReference type="Pfam" id="PF02803">
    <property type="entry name" value="Thiolase_C"/>
    <property type="match status" value="1"/>
</dbReference>
<dbReference type="Pfam" id="PF00108">
    <property type="entry name" value="Thiolase_N"/>
    <property type="match status" value="1"/>
</dbReference>
<comment type="similarity">
    <text evidence="1">Belongs to the thiolase-like superfamily. Thiolase family.</text>
</comment>
<dbReference type="EMBL" id="CP017686">
    <property type="protein sequence ID" value="AYQ55769.1"/>
    <property type="molecule type" value="Genomic_DNA"/>
</dbReference>
<evidence type="ECO:0000259" key="5">
    <source>
        <dbReference type="Pfam" id="PF00108"/>
    </source>
</evidence>
<feature type="domain" description="Thiolase N-terminal" evidence="5">
    <location>
        <begin position="5"/>
        <end position="262"/>
    </location>
</feature>
<dbReference type="PROSITE" id="PS00098">
    <property type="entry name" value="THIOLASE_1"/>
    <property type="match status" value="1"/>
</dbReference>